<comment type="caution">
    <text evidence="2">The sequence shown here is derived from an EMBL/GenBank/DDBJ whole genome shotgun (WGS) entry which is preliminary data.</text>
</comment>
<keyword evidence="1" id="KW-0472">Membrane</keyword>
<feature type="transmembrane region" description="Helical" evidence="1">
    <location>
        <begin position="12"/>
        <end position="34"/>
    </location>
</feature>
<reference evidence="3" key="1">
    <citation type="journal article" date="2019" name="Int. J. Syst. Evol. Microbiol.">
        <title>The Global Catalogue of Microorganisms (GCM) 10K type strain sequencing project: providing services to taxonomists for standard genome sequencing and annotation.</title>
        <authorList>
            <consortium name="The Broad Institute Genomics Platform"/>
            <consortium name="The Broad Institute Genome Sequencing Center for Infectious Disease"/>
            <person name="Wu L."/>
            <person name="Ma J."/>
        </authorList>
    </citation>
    <scope>NUCLEOTIDE SEQUENCE [LARGE SCALE GENOMIC DNA]</scope>
    <source>
        <strain evidence="3">KCTC 52473</strain>
    </source>
</reference>
<organism evidence="2 3">
    <name type="scientific">Agaribacter flavus</name>
    <dbReference type="NCBI Taxonomy" id="1902781"/>
    <lineage>
        <taxon>Bacteria</taxon>
        <taxon>Pseudomonadati</taxon>
        <taxon>Pseudomonadota</taxon>
        <taxon>Gammaproteobacteria</taxon>
        <taxon>Alteromonadales</taxon>
        <taxon>Alteromonadaceae</taxon>
        <taxon>Agaribacter</taxon>
    </lineage>
</organism>
<keyword evidence="1" id="KW-0812">Transmembrane</keyword>
<gene>
    <name evidence="2" type="ORF">ACFOHL_07935</name>
</gene>
<dbReference type="Proteomes" id="UP001595478">
    <property type="component" value="Unassembled WGS sequence"/>
</dbReference>
<protein>
    <submittedName>
        <fullName evidence="2">Uncharacterized protein</fullName>
    </submittedName>
</protein>
<proteinExistence type="predicted"/>
<accession>A0ABV7FMJ8</accession>
<dbReference type="PROSITE" id="PS51257">
    <property type="entry name" value="PROKAR_LIPOPROTEIN"/>
    <property type="match status" value="1"/>
</dbReference>
<dbReference type="EMBL" id="JBHRSW010000014">
    <property type="protein sequence ID" value="MFC3121549.1"/>
    <property type="molecule type" value="Genomic_DNA"/>
</dbReference>
<dbReference type="RefSeq" id="WP_376919688.1">
    <property type="nucleotide sequence ID" value="NZ_JBHRSW010000014.1"/>
</dbReference>
<name>A0ABV7FMJ8_9ALTE</name>
<evidence type="ECO:0000256" key="1">
    <source>
        <dbReference type="SAM" id="Phobius"/>
    </source>
</evidence>
<keyword evidence="3" id="KW-1185">Reference proteome</keyword>
<sequence>MKNLGFHTEPLFSIGQLVVLLVVISACLAILIILKKKRDSFQSWFPLTKKKESVAFVEKQNIDRNMELYRIFTTDHSYLIVKSSDNLLVLDKTEQQNK</sequence>
<keyword evidence="1" id="KW-1133">Transmembrane helix</keyword>
<evidence type="ECO:0000313" key="2">
    <source>
        <dbReference type="EMBL" id="MFC3121549.1"/>
    </source>
</evidence>
<evidence type="ECO:0000313" key="3">
    <source>
        <dbReference type="Proteomes" id="UP001595478"/>
    </source>
</evidence>